<name>A0ABV5WGY1_9BACI</name>
<dbReference type="CDD" id="cd01392">
    <property type="entry name" value="HTH_LacI"/>
    <property type="match status" value="1"/>
</dbReference>
<dbReference type="PROSITE" id="PS50932">
    <property type="entry name" value="HTH_LACI_2"/>
    <property type="match status" value="1"/>
</dbReference>
<dbReference type="Proteomes" id="UP001589609">
    <property type="component" value="Unassembled WGS sequence"/>
</dbReference>
<dbReference type="Gene3D" id="3.40.50.2300">
    <property type="match status" value="2"/>
</dbReference>
<dbReference type="EMBL" id="JBHMAF010000096">
    <property type="protein sequence ID" value="MFB9759820.1"/>
    <property type="molecule type" value="Genomic_DNA"/>
</dbReference>
<accession>A0ABV5WGY1</accession>
<keyword evidence="2 5" id="KW-0238">DNA-binding</keyword>
<dbReference type="SMART" id="SM00354">
    <property type="entry name" value="HTH_LACI"/>
    <property type="match status" value="1"/>
</dbReference>
<keyword evidence="6" id="KW-1185">Reference proteome</keyword>
<dbReference type="RefSeq" id="WP_379950154.1">
    <property type="nucleotide sequence ID" value="NZ_JBHMAF010000096.1"/>
</dbReference>
<dbReference type="SUPFAM" id="SSF47413">
    <property type="entry name" value="lambda repressor-like DNA-binding domains"/>
    <property type="match status" value="1"/>
</dbReference>
<reference evidence="5 6" key="1">
    <citation type="submission" date="2024-09" db="EMBL/GenBank/DDBJ databases">
        <authorList>
            <person name="Sun Q."/>
            <person name="Mori K."/>
        </authorList>
    </citation>
    <scope>NUCLEOTIDE SEQUENCE [LARGE SCALE GENOMIC DNA]</scope>
    <source>
        <strain evidence="5 6">JCM 11201</strain>
    </source>
</reference>
<feature type="domain" description="HTH lacI-type" evidence="4">
    <location>
        <begin position="5"/>
        <end position="59"/>
    </location>
</feature>
<dbReference type="CDD" id="cd06267">
    <property type="entry name" value="PBP1_LacI_sugar_binding-like"/>
    <property type="match status" value="1"/>
</dbReference>
<dbReference type="InterPro" id="IPR028082">
    <property type="entry name" value="Peripla_BP_I"/>
</dbReference>
<evidence type="ECO:0000256" key="3">
    <source>
        <dbReference type="ARBA" id="ARBA00023163"/>
    </source>
</evidence>
<evidence type="ECO:0000259" key="4">
    <source>
        <dbReference type="PROSITE" id="PS50932"/>
    </source>
</evidence>
<dbReference type="Pfam" id="PF00356">
    <property type="entry name" value="LacI"/>
    <property type="match status" value="1"/>
</dbReference>
<keyword evidence="1" id="KW-0805">Transcription regulation</keyword>
<keyword evidence="3" id="KW-0804">Transcription</keyword>
<dbReference type="GO" id="GO:0003677">
    <property type="term" value="F:DNA binding"/>
    <property type="evidence" value="ECO:0007669"/>
    <property type="project" value="UniProtKB-KW"/>
</dbReference>
<dbReference type="Gene3D" id="1.10.260.40">
    <property type="entry name" value="lambda repressor-like DNA-binding domains"/>
    <property type="match status" value="1"/>
</dbReference>
<dbReference type="InterPro" id="IPR046335">
    <property type="entry name" value="LacI/GalR-like_sensor"/>
</dbReference>
<evidence type="ECO:0000256" key="1">
    <source>
        <dbReference type="ARBA" id="ARBA00023015"/>
    </source>
</evidence>
<dbReference type="PRINTS" id="PR00036">
    <property type="entry name" value="HTHLACI"/>
</dbReference>
<gene>
    <name evidence="5" type="ORF">ACFFMS_15580</name>
</gene>
<organism evidence="5 6">
    <name type="scientific">Ectobacillus funiculus</name>
    <dbReference type="NCBI Taxonomy" id="137993"/>
    <lineage>
        <taxon>Bacteria</taxon>
        <taxon>Bacillati</taxon>
        <taxon>Bacillota</taxon>
        <taxon>Bacilli</taxon>
        <taxon>Bacillales</taxon>
        <taxon>Bacillaceae</taxon>
        <taxon>Ectobacillus</taxon>
    </lineage>
</organism>
<sequence>MKPTITIYDVAEKAGVSISTVSKVLNETGSIAEKTRQKVRETMRDLNYQPSVAASVKKRIQTIGLLIPSIANPFMAEVARSIEDHVKKFGFSLMVCSTDNNLENEIEYISILKQKYVDGIIIATGLKNHKVIRELMNAELPIVLLSRDIPSLAIDTVLVDDFLGGYEATQYLMDLGHRKIAMVTEGMNLSVVRARVQGYRQALEEAGLEYDENLVLLNNSTFDAGKHATQELLDVSEPPTAIFASTEFLAIGAVKSARELGLHVPEDLSIVGFDDTILATVCDPPLTTIAQPIQEMGKRVVELLVDEIERPKEIKQRIVLSPKLVVRESTSRNKMDK</sequence>
<dbReference type="PANTHER" id="PTHR30146">
    <property type="entry name" value="LACI-RELATED TRANSCRIPTIONAL REPRESSOR"/>
    <property type="match status" value="1"/>
</dbReference>
<dbReference type="InterPro" id="IPR000843">
    <property type="entry name" value="HTH_LacI"/>
</dbReference>
<dbReference type="Pfam" id="PF13377">
    <property type="entry name" value="Peripla_BP_3"/>
    <property type="match status" value="1"/>
</dbReference>
<dbReference type="SUPFAM" id="SSF53822">
    <property type="entry name" value="Periplasmic binding protein-like I"/>
    <property type="match status" value="1"/>
</dbReference>
<comment type="caution">
    <text evidence="5">The sequence shown here is derived from an EMBL/GenBank/DDBJ whole genome shotgun (WGS) entry which is preliminary data.</text>
</comment>
<proteinExistence type="predicted"/>
<dbReference type="PANTHER" id="PTHR30146:SF147">
    <property type="entry name" value="HTH-TYPE TRANSCRIPTIONAL REGULATOR DEGA"/>
    <property type="match status" value="1"/>
</dbReference>
<evidence type="ECO:0000256" key="2">
    <source>
        <dbReference type="ARBA" id="ARBA00023125"/>
    </source>
</evidence>
<protein>
    <submittedName>
        <fullName evidence="5">LacI family DNA-binding transcriptional regulator</fullName>
    </submittedName>
</protein>
<evidence type="ECO:0000313" key="5">
    <source>
        <dbReference type="EMBL" id="MFB9759820.1"/>
    </source>
</evidence>
<evidence type="ECO:0000313" key="6">
    <source>
        <dbReference type="Proteomes" id="UP001589609"/>
    </source>
</evidence>
<dbReference type="PROSITE" id="PS00356">
    <property type="entry name" value="HTH_LACI_1"/>
    <property type="match status" value="1"/>
</dbReference>
<dbReference type="InterPro" id="IPR010982">
    <property type="entry name" value="Lambda_DNA-bd_dom_sf"/>
</dbReference>